<name>A0A1D6MR06_MAIZE</name>
<protein>
    <submittedName>
        <fullName evidence="1">Uncharacterized protein</fullName>
    </submittedName>
</protein>
<sequence length="103" mass="11555">MKGKAPRRAVTSIAVPSSSAWAGSLHPFHLQETEEAITDLISSMVQDLDFFTSWVSERTLRLLPKEPRQEALLNFATRRIGEWRPIELPVTCIAECSQVAFVS</sequence>
<dbReference type="AlphaFoldDB" id="A0A1D6MR06"/>
<accession>A0A1D6MR06</accession>
<dbReference type="EMBL" id="CM007649">
    <property type="protein sequence ID" value="ONM31432.1"/>
    <property type="molecule type" value="Genomic_DNA"/>
</dbReference>
<reference evidence="1" key="1">
    <citation type="submission" date="2015-12" db="EMBL/GenBank/DDBJ databases">
        <title>Update maize B73 reference genome by single molecule sequencing technologies.</title>
        <authorList>
            <consortium name="Maize Genome Sequencing Project"/>
            <person name="Ware D."/>
        </authorList>
    </citation>
    <scope>NUCLEOTIDE SEQUENCE [LARGE SCALE GENOMIC DNA]</scope>
    <source>
        <tissue evidence="1">Seedling</tissue>
    </source>
</reference>
<dbReference type="InParanoid" id="A0A1D6MR06"/>
<evidence type="ECO:0000313" key="1">
    <source>
        <dbReference type="EMBL" id="ONM31432.1"/>
    </source>
</evidence>
<gene>
    <name evidence="1" type="ORF">ZEAMMB73_Zm00001d040476</name>
</gene>
<proteinExistence type="predicted"/>
<organism evidence="1">
    <name type="scientific">Zea mays</name>
    <name type="common">Maize</name>
    <dbReference type="NCBI Taxonomy" id="4577"/>
    <lineage>
        <taxon>Eukaryota</taxon>
        <taxon>Viridiplantae</taxon>
        <taxon>Streptophyta</taxon>
        <taxon>Embryophyta</taxon>
        <taxon>Tracheophyta</taxon>
        <taxon>Spermatophyta</taxon>
        <taxon>Magnoliopsida</taxon>
        <taxon>Liliopsida</taxon>
        <taxon>Poales</taxon>
        <taxon>Poaceae</taxon>
        <taxon>PACMAD clade</taxon>
        <taxon>Panicoideae</taxon>
        <taxon>Andropogonodae</taxon>
        <taxon>Andropogoneae</taxon>
        <taxon>Tripsacinae</taxon>
        <taxon>Zea</taxon>
    </lineage>
</organism>